<dbReference type="InterPro" id="IPR007369">
    <property type="entry name" value="Peptidase_A22B_SPP"/>
</dbReference>
<reference evidence="2 3" key="2">
    <citation type="submission" date="2018-11" db="EMBL/GenBank/DDBJ databases">
        <authorList>
            <consortium name="Pathogen Informatics"/>
        </authorList>
    </citation>
    <scope>NUCLEOTIDE SEQUENCE [LARGE SCALE GENOMIC DNA]</scope>
    <source>
        <strain evidence="2">Dakar</strain>
        <strain evidence="3">Dakar, Senegal</strain>
    </source>
</reference>
<reference evidence="4" key="1">
    <citation type="submission" date="2016-06" db="UniProtKB">
        <authorList>
            <consortium name="WormBaseParasite"/>
        </authorList>
    </citation>
    <scope>IDENTIFICATION</scope>
</reference>
<proteinExistence type="predicted"/>
<dbReference type="Pfam" id="PF04258">
    <property type="entry name" value="Peptidase_A22B"/>
    <property type="match status" value="1"/>
</dbReference>
<dbReference type="GO" id="GO:0016020">
    <property type="term" value="C:membrane"/>
    <property type="evidence" value="ECO:0007669"/>
    <property type="project" value="InterPro"/>
</dbReference>
<protein>
    <submittedName>
        <fullName evidence="4">Transmembrane protein</fullName>
    </submittedName>
</protein>
<accession>A0A183JF24</accession>
<gene>
    <name evidence="2" type="ORF">SCUD_LOCUS1288</name>
</gene>
<organism evidence="4">
    <name type="scientific">Schistosoma curassoni</name>
    <dbReference type="NCBI Taxonomy" id="6186"/>
    <lineage>
        <taxon>Eukaryota</taxon>
        <taxon>Metazoa</taxon>
        <taxon>Spiralia</taxon>
        <taxon>Lophotrochozoa</taxon>
        <taxon>Platyhelminthes</taxon>
        <taxon>Trematoda</taxon>
        <taxon>Digenea</taxon>
        <taxon>Strigeidida</taxon>
        <taxon>Schistosomatoidea</taxon>
        <taxon>Schistosomatidae</taxon>
        <taxon>Schistosoma</taxon>
    </lineage>
</organism>
<dbReference type="AlphaFoldDB" id="A0A183JF24"/>
<keyword evidence="1" id="KW-0812">Transmembrane</keyword>
<dbReference type="PANTHER" id="PTHR12174">
    <property type="entry name" value="SIGNAL PEPTIDE PEPTIDASE"/>
    <property type="match status" value="1"/>
</dbReference>
<keyword evidence="3" id="KW-1185">Reference proteome</keyword>
<dbReference type="Proteomes" id="UP000279833">
    <property type="component" value="Unassembled WGS sequence"/>
</dbReference>
<evidence type="ECO:0000313" key="4">
    <source>
        <dbReference type="WBParaSite" id="SCUD_0000128701-mRNA-1"/>
    </source>
</evidence>
<dbReference type="WBParaSite" id="SCUD_0000128701-mRNA-1">
    <property type="protein sequence ID" value="SCUD_0000128701-mRNA-1"/>
    <property type="gene ID" value="SCUD_0000128701"/>
</dbReference>
<feature type="transmembrane region" description="Helical" evidence="1">
    <location>
        <begin position="94"/>
        <end position="121"/>
    </location>
</feature>
<keyword evidence="1" id="KW-0472">Membrane</keyword>
<dbReference type="PANTHER" id="PTHR12174:SF103">
    <property type="entry name" value="INTRAMEMBRANE PROTEASE (IMPAS) FAMILY"/>
    <property type="match status" value="1"/>
</dbReference>
<dbReference type="EMBL" id="UZAK01001005">
    <property type="protein sequence ID" value="VDO66718.1"/>
    <property type="molecule type" value="Genomic_DNA"/>
</dbReference>
<evidence type="ECO:0000256" key="1">
    <source>
        <dbReference type="SAM" id="Phobius"/>
    </source>
</evidence>
<feature type="transmembrane region" description="Helical" evidence="1">
    <location>
        <begin position="127"/>
        <end position="146"/>
    </location>
</feature>
<evidence type="ECO:0000313" key="2">
    <source>
        <dbReference type="EMBL" id="VDO66718.1"/>
    </source>
</evidence>
<dbReference type="GO" id="GO:0042500">
    <property type="term" value="F:aspartic endopeptidase activity, intramembrane cleaving"/>
    <property type="evidence" value="ECO:0007669"/>
    <property type="project" value="InterPro"/>
</dbReference>
<name>A0A183JF24_9TREM</name>
<keyword evidence="1" id="KW-1133">Transmembrane helix</keyword>
<evidence type="ECO:0000313" key="3">
    <source>
        <dbReference type="Proteomes" id="UP000279833"/>
    </source>
</evidence>
<sequence>MEAVATGSAGKSGELMPLSFRLLINEHIEVNKHNNATMPYASLLGFGDAVIPDMIKSHSRIINELSVDLHYFELAYLETYSLLQKCKHSSTSSYLLYCIILLAGLRYSLGFIVTIIMLNVTNISQPALLYLCPFTLLVTFIVVIVCDGLNEWKLMWSGSLPTLVDNSNMNPTGDSDRVNQPTGSLEVNNLYSVENKSLNHSKTPLVPEQ</sequence>